<name>A0ABV2JI50_9STRE</name>
<dbReference type="InterPro" id="IPR023214">
    <property type="entry name" value="HAD_sf"/>
</dbReference>
<keyword evidence="2" id="KW-1185">Reference proteome</keyword>
<dbReference type="RefSeq" id="WP_354279615.1">
    <property type="nucleotide sequence ID" value="NZ_JBEPMK010000001.1"/>
</dbReference>
<protein>
    <submittedName>
        <fullName evidence="1">Cof subfamily protein (Haloacid dehalogenase superfamily)</fullName>
    </submittedName>
</protein>
<dbReference type="InterPro" id="IPR036412">
    <property type="entry name" value="HAD-like_sf"/>
</dbReference>
<dbReference type="Pfam" id="PF08282">
    <property type="entry name" value="Hydrolase_3"/>
    <property type="match status" value="1"/>
</dbReference>
<dbReference type="Gene3D" id="3.40.50.1000">
    <property type="entry name" value="HAD superfamily/HAD-like"/>
    <property type="match status" value="1"/>
</dbReference>
<dbReference type="NCBIfam" id="TIGR00099">
    <property type="entry name" value="Cof-subfamily"/>
    <property type="match status" value="1"/>
</dbReference>
<dbReference type="InterPro" id="IPR006379">
    <property type="entry name" value="HAD-SF_hydro_IIB"/>
</dbReference>
<dbReference type="SUPFAM" id="SSF56784">
    <property type="entry name" value="HAD-like"/>
    <property type="match status" value="1"/>
</dbReference>
<dbReference type="SFLD" id="SFLDS00003">
    <property type="entry name" value="Haloacid_Dehalogenase"/>
    <property type="match status" value="1"/>
</dbReference>
<sequence length="268" mass="30477">MNIKRIFVDMDGTLLNSQGRVSKSNADLIRQAQIPVTLVSARSPMEMREAIEALDLSDVQVGFNGGLIYRWQNGCVQPLHAEVIQQQTTAEILHQVRKHFPFVSLSYYDLNNWYCDKIDEGIRYEYELTKCQPTFITDGTIFLKGGINIFKIMMITFEEETMQILEKFLQSLSIEAVSIQRSGKFYLEITHAHAKKSKGINYIFKKEKLSKTTTAAFGDGHNDIPMLEIVGYPIVMENAMADIKTIAYQVTKSNDDDGVGYGIHQFLK</sequence>
<dbReference type="NCBIfam" id="TIGR01484">
    <property type="entry name" value="HAD-SF-IIB"/>
    <property type="match status" value="1"/>
</dbReference>
<reference evidence="1 2" key="1">
    <citation type="submission" date="2024-06" db="EMBL/GenBank/DDBJ databases">
        <title>Genomic Encyclopedia of Type Strains, Phase IV (KMG-IV): sequencing the most valuable type-strain genomes for metagenomic binning, comparative biology and taxonomic classification.</title>
        <authorList>
            <person name="Goeker M."/>
        </authorList>
    </citation>
    <scope>NUCLEOTIDE SEQUENCE [LARGE SCALE GENOMIC DNA]</scope>
    <source>
        <strain evidence="1 2">DSM 15349</strain>
    </source>
</reference>
<comment type="caution">
    <text evidence="1">The sequence shown here is derived from an EMBL/GenBank/DDBJ whole genome shotgun (WGS) entry which is preliminary data.</text>
</comment>
<dbReference type="PANTHER" id="PTHR10000:SF8">
    <property type="entry name" value="HAD SUPERFAMILY HYDROLASE-LIKE, TYPE 3"/>
    <property type="match status" value="1"/>
</dbReference>
<gene>
    <name evidence="1" type="ORF">ABID27_000193</name>
</gene>
<dbReference type="Gene3D" id="3.30.1240.10">
    <property type="match status" value="1"/>
</dbReference>
<proteinExistence type="predicted"/>
<organism evidence="1 2">
    <name type="scientific">Streptococcus gallinaceus</name>
    <dbReference type="NCBI Taxonomy" id="165758"/>
    <lineage>
        <taxon>Bacteria</taxon>
        <taxon>Bacillati</taxon>
        <taxon>Bacillota</taxon>
        <taxon>Bacilli</taxon>
        <taxon>Lactobacillales</taxon>
        <taxon>Streptococcaceae</taxon>
        <taxon>Streptococcus</taxon>
    </lineage>
</organism>
<evidence type="ECO:0000313" key="1">
    <source>
        <dbReference type="EMBL" id="MET3643576.1"/>
    </source>
</evidence>
<dbReference type="Proteomes" id="UP001549055">
    <property type="component" value="Unassembled WGS sequence"/>
</dbReference>
<dbReference type="PANTHER" id="PTHR10000">
    <property type="entry name" value="PHOSPHOSERINE PHOSPHATASE"/>
    <property type="match status" value="1"/>
</dbReference>
<evidence type="ECO:0000313" key="2">
    <source>
        <dbReference type="Proteomes" id="UP001549055"/>
    </source>
</evidence>
<dbReference type="CDD" id="cd07516">
    <property type="entry name" value="HAD_Pase"/>
    <property type="match status" value="1"/>
</dbReference>
<dbReference type="SFLD" id="SFLDG01140">
    <property type="entry name" value="C2.B:_Phosphomannomutase_and_P"/>
    <property type="match status" value="1"/>
</dbReference>
<accession>A0ABV2JI50</accession>
<dbReference type="PROSITE" id="PS01229">
    <property type="entry name" value="COF_2"/>
    <property type="match status" value="1"/>
</dbReference>
<dbReference type="EMBL" id="JBEPMK010000001">
    <property type="protein sequence ID" value="MET3643576.1"/>
    <property type="molecule type" value="Genomic_DNA"/>
</dbReference>
<dbReference type="InterPro" id="IPR000150">
    <property type="entry name" value="Cof"/>
</dbReference>